<organism evidence="1 2">
    <name type="scientific">Roseibium aggregatum (strain ATCC 25650 / DSM 13394 / JCM 20685 / NBRC 16684 / NCIMB 2208 / IAM 12614 / B1)</name>
    <name type="common">Stappia aggregata</name>
    <dbReference type="NCBI Taxonomy" id="384765"/>
    <lineage>
        <taxon>Bacteria</taxon>
        <taxon>Pseudomonadati</taxon>
        <taxon>Pseudomonadota</taxon>
        <taxon>Alphaproteobacteria</taxon>
        <taxon>Hyphomicrobiales</taxon>
        <taxon>Stappiaceae</taxon>
        <taxon>Roseibium</taxon>
    </lineage>
</organism>
<name>A0NMW5_ROSAI</name>
<sequence>MMAATRDRLVKFPGGLTLPDLQGNVFEEDQPA</sequence>
<protein>
    <submittedName>
        <fullName evidence="1">Uncharacterized protein</fullName>
    </submittedName>
</protein>
<comment type="caution">
    <text evidence="1">The sequence shown here is derived from an EMBL/GenBank/DDBJ whole genome shotgun (WGS) entry which is preliminary data.</text>
</comment>
<proteinExistence type="predicted"/>
<dbReference type="AlphaFoldDB" id="A0NMW5"/>
<accession>A0NMW5</accession>
<dbReference type="Proteomes" id="UP000004848">
    <property type="component" value="Unassembled WGS sequence"/>
</dbReference>
<reference evidence="1 2" key="1">
    <citation type="submission" date="2006-05" db="EMBL/GenBank/DDBJ databases">
        <authorList>
            <person name="King G."/>
            <person name="Ferriera S."/>
            <person name="Johnson J."/>
            <person name="Kravitz S."/>
            <person name="Beeson K."/>
            <person name="Sutton G."/>
            <person name="Rogers Y.-H."/>
            <person name="Friedman R."/>
            <person name="Frazier M."/>
            <person name="Venter J.C."/>
        </authorList>
    </citation>
    <scope>NUCLEOTIDE SEQUENCE [LARGE SCALE GENOMIC DNA]</scope>
    <source>
        <strain evidence="2">ATCC 25650 / DSM 13394 / JCM 20685 / NBRC 16684 / NCIMB 2208 / IAM 12614 / B1</strain>
    </source>
</reference>
<evidence type="ECO:0000313" key="1">
    <source>
        <dbReference type="EMBL" id="EAV45496.1"/>
    </source>
</evidence>
<gene>
    <name evidence="1" type="ORF">SIAM614_22792</name>
</gene>
<dbReference type="EMBL" id="AAUW01000002">
    <property type="protein sequence ID" value="EAV45496.1"/>
    <property type="molecule type" value="Genomic_DNA"/>
</dbReference>
<evidence type="ECO:0000313" key="2">
    <source>
        <dbReference type="Proteomes" id="UP000004848"/>
    </source>
</evidence>